<dbReference type="Gene3D" id="3.40.50.1010">
    <property type="entry name" value="5'-nuclease"/>
    <property type="match status" value="1"/>
</dbReference>
<organism evidence="1 2">
    <name type="scientific">Novosphingobium clariflavum</name>
    <dbReference type="NCBI Taxonomy" id="2029884"/>
    <lineage>
        <taxon>Bacteria</taxon>
        <taxon>Pseudomonadati</taxon>
        <taxon>Pseudomonadota</taxon>
        <taxon>Alphaproteobacteria</taxon>
        <taxon>Sphingomonadales</taxon>
        <taxon>Sphingomonadaceae</taxon>
        <taxon>Novosphingobium</taxon>
    </lineage>
</organism>
<evidence type="ECO:0000313" key="2">
    <source>
        <dbReference type="Proteomes" id="UP001589858"/>
    </source>
</evidence>
<protein>
    <recommendedName>
        <fullName evidence="3">PIN domain-containing protein</fullName>
    </recommendedName>
</protein>
<dbReference type="InterPro" id="IPR029060">
    <property type="entry name" value="PIN-like_dom_sf"/>
</dbReference>
<dbReference type="RefSeq" id="WP_267225126.1">
    <property type="nucleotide sequence ID" value="NZ_JAPCWC010000062.1"/>
</dbReference>
<proteinExistence type="predicted"/>
<gene>
    <name evidence="1" type="ORF">ACFFF8_17790</name>
</gene>
<accession>A0ABV6SB21</accession>
<evidence type="ECO:0000313" key="1">
    <source>
        <dbReference type="EMBL" id="MFC0686441.1"/>
    </source>
</evidence>
<name>A0ABV6SB21_9SPHN</name>
<sequence length="193" mass="20792">MIVVVDSTALCLLVNPSANPPDDPSTGRPVVQARDRVERMISELGANGTLIIPTPVLAEVLVRAEAGASAIVAELERLSRVRVKPFDQRAAIETAIMTGEAIRAGDKRGGSTDAWQKVKVDRQIVAIARTNNATRIYADDRALVAFARRLGMDVVSTWELALPETEENLFTANGLRPDGSDDFHADDAIGEMS</sequence>
<dbReference type="SUPFAM" id="SSF88723">
    <property type="entry name" value="PIN domain-like"/>
    <property type="match status" value="1"/>
</dbReference>
<dbReference type="EMBL" id="JBHLTM010000068">
    <property type="protein sequence ID" value="MFC0686441.1"/>
    <property type="molecule type" value="Genomic_DNA"/>
</dbReference>
<reference evidence="1 2" key="1">
    <citation type="submission" date="2024-09" db="EMBL/GenBank/DDBJ databases">
        <authorList>
            <person name="Sun Q."/>
            <person name="Mori K."/>
        </authorList>
    </citation>
    <scope>NUCLEOTIDE SEQUENCE [LARGE SCALE GENOMIC DNA]</scope>
    <source>
        <strain evidence="1 2">CICC 11035S</strain>
    </source>
</reference>
<dbReference type="Proteomes" id="UP001589858">
    <property type="component" value="Unassembled WGS sequence"/>
</dbReference>
<comment type="caution">
    <text evidence="1">The sequence shown here is derived from an EMBL/GenBank/DDBJ whole genome shotgun (WGS) entry which is preliminary data.</text>
</comment>
<keyword evidence="2" id="KW-1185">Reference proteome</keyword>
<evidence type="ECO:0008006" key="3">
    <source>
        <dbReference type="Google" id="ProtNLM"/>
    </source>
</evidence>